<protein>
    <submittedName>
        <fullName evidence="2">Uncharacterized protein</fullName>
    </submittedName>
</protein>
<dbReference type="Proteomes" id="UP001642464">
    <property type="component" value="Unassembled WGS sequence"/>
</dbReference>
<comment type="caution">
    <text evidence="2">The sequence shown here is derived from an EMBL/GenBank/DDBJ whole genome shotgun (WGS) entry which is preliminary data.</text>
</comment>
<evidence type="ECO:0000313" key="2">
    <source>
        <dbReference type="EMBL" id="CAK9047766.1"/>
    </source>
</evidence>
<dbReference type="EMBL" id="CAXAMM010020336">
    <property type="protein sequence ID" value="CAK9047766.1"/>
    <property type="molecule type" value="Genomic_DNA"/>
</dbReference>
<name>A0ABP0M9L6_9DINO</name>
<evidence type="ECO:0000313" key="3">
    <source>
        <dbReference type="Proteomes" id="UP001642464"/>
    </source>
</evidence>
<organism evidence="2 3">
    <name type="scientific">Durusdinium trenchii</name>
    <dbReference type="NCBI Taxonomy" id="1381693"/>
    <lineage>
        <taxon>Eukaryota</taxon>
        <taxon>Sar</taxon>
        <taxon>Alveolata</taxon>
        <taxon>Dinophyceae</taxon>
        <taxon>Suessiales</taxon>
        <taxon>Symbiodiniaceae</taxon>
        <taxon>Durusdinium</taxon>
    </lineage>
</organism>
<reference evidence="2 3" key="1">
    <citation type="submission" date="2024-02" db="EMBL/GenBank/DDBJ databases">
        <authorList>
            <person name="Chen Y."/>
            <person name="Shah S."/>
            <person name="Dougan E. K."/>
            <person name="Thang M."/>
            <person name="Chan C."/>
        </authorList>
    </citation>
    <scope>NUCLEOTIDE SEQUENCE [LARGE SCALE GENOMIC DNA]</scope>
</reference>
<keyword evidence="3" id="KW-1185">Reference proteome</keyword>
<dbReference type="EMBL" id="CAXAMM010020169">
    <property type="protein sequence ID" value="CAK9047416.1"/>
    <property type="molecule type" value="Genomic_DNA"/>
</dbReference>
<proteinExistence type="predicted"/>
<gene>
    <name evidence="1" type="ORF">SCF082_LOCUS26557</name>
    <name evidence="2" type="ORF">SCF082_LOCUS26713</name>
</gene>
<evidence type="ECO:0000313" key="1">
    <source>
        <dbReference type="EMBL" id="CAK9047416.1"/>
    </source>
</evidence>
<sequence length="256" mass="30086">MRQWYKYRAAYAMMEEQERGQGWKYDLVLKVRSDVELSSPLSLADFPEVARARVIYSAGDIMFFSNREVAHTLFDDILEKMAARAGNERRLLPLNYDRILRTGEGNALPLQIFPDVGPELRDALYNKLLFPHQRQGMLLSTIRKHRSALEAAHLRASQGVAVPTVSGHWRFRNDTKQFQYWKKVNRVPRDHEMCSMRHWFYHVHRAEPEVLMKAWTQPKPQLSKTRHYQHCNCEPPVCIPDGWPTPWPEVKQRPPP</sequence>
<accession>A0ABP0M9L6</accession>